<comment type="caution">
    <text evidence="1">The sequence shown here is derived from an EMBL/GenBank/DDBJ whole genome shotgun (WGS) entry which is preliminary data.</text>
</comment>
<sequence length="306" mass="36213">VPITKENEFDVSKQKEIVEKYQCVKELRDLVELEKRKINDLVVDIEEEKFGSSYQIVTIDKIFDLSIKTNSSKLTKSFVNNHQGEIPVYGASKDENATYGKIEDNLPNINLSEKVIPLIFRDTYKKSLDLFYLKYTIEKELAKQNFGFSNKAGKDKIKNIEIKIPITFYKKFDLVKQREIAEKYKQIEEIKKNIKTELEKIENIKVDIELRHPESEYQDLYLLRGKRRKDRYVYVSPEIAAILQSRNWQPNQTNRRDFWEFLRRVRHDLQISPHTELAPHTLRRCFATYNLLAGMPLNILQKVLGH</sequence>
<keyword evidence="2" id="KW-1185">Reference proteome</keyword>
<gene>
    <name evidence="1" type="ORF">RPERSI_LOCUS25168</name>
</gene>
<accession>A0ACA9S002</accession>
<evidence type="ECO:0000313" key="2">
    <source>
        <dbReference type="Proteomes" id="UP000789920"/>
    </source>
</evidence>
<dbReference type="EMBL" id="CAJVQC010082534">
    <property type="protein sequence ID" value="CAG8819605.1"/>
    <property type="molecule type" value="Genomic_DNA"/>
</dbReference>
<organism evidence="1 2">
    <name type="scientific">Racocetra persica</name>
    <dbReference type="NCBI Taxonomy" id="160502"/>
    <lineage>
        <taxon>Eukaryota</taxon>
        <taxon>Fungi</taxon>
        <taxon>Fungi incertae sedis</taxon>
        <taxon>Mucoromycota</taxon>
        <taxon>Glomeromycotina</taxon>
        <taxon>Glomeromycetes</taxon>
        <taxon>Diversisporales</taxon>
        <taxon>Gigasporaceae</taxon>
        <taxon>Racocetra</taxon>
    </lineage>
</organism>
<name>A0ACA9S002_9GLOM</name>
<proteinExistence type="predicted"/>
<evidence type="ECO:0000313" key="1">
    <source>
        <dbReference type="EMBL" id="CAG8819605.1"/>
    </source>
</evidence>
<reference evidence="1" key="1">
    <citation type="submission" date="2021-06" db="EMBL/GenBank/DDBJ databases">
        <authorList>
            <person name="Kallberg Y."/>
            <person name="Tangrot J."/>
            <person name="Rosling A."/>
        </authorList>
    </citation>
    <scope>NUCLEOTIDE SEQUENCE</scope>
    <source>
        <strain evidence="1">MA461A</strain>
    </source>
</reference>
<feature type="non-terminal residue" evidence="1">
    <location>
        <position position="1"/>
    </location>
</feature>
<dbReference type="Proteomes" id="UP000789920">
    <property type="component" value="Unassembled WGS sequence"/>
</dbReference>
<protein>
    <submittedName>
        <fullName evidence="1">31974_t:CDS:1</fullName>
    </submittedName>
</protein>
<feature type="non-terminal residue" evidence="1">
    <location>
        <position position="306"/>
    </location>
</feature>